<dbReference type="Pfam" id="PF06808">
    <property type="entry name" value="DctM"/>
    <property type="match status" value="1"/>
</dbReference>
<evidence type="ECO:0000256" key="6">
    <source>
        <dbReference type="ARBA" id="ARBA00023136"/>
    </source>
</evidence>
<accession>A0A382KIB8</accession>
<evidence type="ECO:0000256" key="3">
    <source>
        <dbReference type="ARBA" id="ARBA00022519"/>
    </source>
</evidence>
<evidence type="ECO:0000313" key="9">
    <source>
        <dbReference type="EMBL" id="SVC24168.1"/>
    </source>
</evidence>
<keyword evidence="2" id="KW-1003">Cell membrane</keyword>
<keyword evidence="5 7" id="KW-1133">Transmembrane helix</keyword>
<feature type="non-terminal residue" evidence="9">
    <location>
        <position position="101"/>
    </location>
</feature>
<sequence>MLLSLVGFAVLLVICFAGFPLGWAMVLVGFAGFGIIRGFEPAFATLGQLILDFSMNYHFSTLPLFILMGAFVYRAALAEDMYDAAYAWLGSFRGGLAMTTV</sequence>
<comment type="subcellular location">
    <subcellularLocation>
        <location evidence="1">Cell inner membrane</location>
        <topology evidence="1">Multi-pass membrane protein</topology>
    </subcellularLocation>
</comment>
<evidence type="ECO:0000256" key="2">
    <source>
        <dbReference type="ARBA" id="ARBA00022475"/>
    </source>
</evidence>
<evidence type="ECO:0000256" key="4">
    <source>
        <dbReference type="ARBA" id="ARBA00022692"/>
    </source>
</evidence>
<name>A0A382KIB8_9ZZZZ</name>
<dbReference type="PANTHER" id="PTHR33362:SF5">
    <property type="entry name" value="C4-DICARBOXYLATE TRAP TRANSPORTER LARGE PERMEASE PROTEIN DCTM"/>
    <property type="match status" value="1"/>
</dbReference>
<protein>
    <recommendedName>
        <fullName evidence="8">TRAP C4-dicarboxylate transport system permease DctM subunit domain-containing protein</fullName>
    </recommendedName>
</protein>
<evidence type="ECO:0000256" key="7">
    <source>
        <dbReference type="SAM" id="Phobius"/>
    </source>
</evidence>
<organism evidence="9">
    <name type="scientific">marine metagenome</name>
    <dbReference type="NCBI Taxonomy" id="408172"/>
    <lineage>
        <taxon>unclassified sequences</taxon>
        <taxon>metagenomes</taxon>
        <taxon>ecological metagenomes</taxon>
    </lineage>
</organism>
<keyword evidence="3" id="KW-0997">Cell inner membrane</keyword>
<gene>
    <name evidence="9" type="ORF">METZ01_LOCUS277022</name>
</gene>
<reference evidence="9" key="1">
    <citation type="submission" date="2018-05" db="EMBL/GenBank/DDBJ databases">
        <authorList>
            <person name="Lanie J.A."/>
            <person name="Ng W.-L."/>
            <person name="Kazmierczak K.M."/>
            <person name="Andrzejewski T.M."/>
            <person name="Davidsen T.M."/>
            <person name="Wayne K.J."/>
            <person name="Tettelin H."/>
            <person name="Glass J.I."/>
            <person name="Rusch D."/>
            <person name="Podicherti R."/>
            <person name="Tsui H.-C.T."/>
            <person name="Winkler M.E."/>
        </authorList>
    </citation>
    <scope>NUCLEOTIDE SEQUENCE</scope>
</reference>
<proteinExistence type="predicted"/>
<dbReference type="GO" id="GO:0022857">
    <property type="term" value="F:transmembrane transporter activity"/>
    <property type="evidence" value="ECO:0007669"/>
    <property type="project" value="TreeGrafter"/>
</dbReference>
<feature type="domain" description="TRAP C4-dicarboxylate transport system permease DctM subunit" evidence="8">
    <location>
        <begin position="8"/>
        <end position="101"/>
    </location>
</feature>
<feature type="transmembrane region" description="Helical" evidence="7">
    <location>
        <begin position="6"/>
        <end position="36"/>
    </location>
</feature>
<dbReference type="InterPro" id="IPR010656">
    <property type="entry name" value="DctM"/>
</dbReference>
<evidence type="ECO:0000256" key="1">
    <source>
        <dbReference type="ARBA" id="ARBA00004429"/>
    </source>
</evidence>
<evidence type="ECO:0000259" key="8">
    <source>
        <dbReference type="Pfam" id="PF06808"/>
    </source>
</evidence>
<feature type="transmembrane region" description="Helical" evidence="7">
    <location>
        <begin position="57"/>
        <end position="76"/>
    </location>
</feature>
<evidence type="ECO:0000256" key="5">
    <source>
        <dbReference type="ARBA" id="ARBA00022989"/>
    </source>
</evidence>
<keyword evidence="6 7" id="KW-0472">Membrane</keyword>
<dbReference type="EMBL" id="UINC01080852">
    <property type="protein sequence ID" value="SVC24168.1"/>
    <property type="molecule type" value="Genomic_DNA"/>
</dbReference>
<keyword evidence="4 7" id="KW-0812">Transmembrane</keyword>
<dbReference type="InterPro" id="IPR004681">
    <property type="entry name" value="TRAP_DctM"/>
</dbReference>
<dbReference type="PANTHER" id="PTHR33362">
    <property type="entry name" value="SIALIC ACID TRAP TRANSPORTER PERMEASE PROTEIN SIAT-RELATED"/>
    <property type="match status" value="1"/>
</dbReference>
<dbReference type="AlphaFoldDB" id="A0A382KIB8"/>
<dbReference type="GO" id="GO:0005886">
    <property type="term" value="C:plasma membrane"/>
    <property type="evidence" value="ECO:0007669"/>
    <property type="project" value="UniProtKB-SubCell"/>
</dbReference>